<dbReference type="AlphaFoldDB" id="A0A0E9UE66"/>
<reference evidence="1" key="2">
    <citation type="journal article" date="2015" name="Fish Shellfish Immunol.">
        <title>Early steps in the European eel (Anguilla anguilla)-Vibrio vulnificus interaction in the gills: Role of the RtxA13 toxin.</title>
        <authorList>
            <person name="Callol A."/>
            <person name="Pajuelo D."/>
            <person name="Ebbesson L."/>
            <person name="Teles M."/>
            <person name="MacKenzie S."/>
            <person name="Amaro C."/>
        </authorList>
    </citation>
    <scope>NUCLEOTIDE SEQUENCE</scope>
</reference>
<protein>
    <submittedName>
        <fullName evidence="1">Uncharacterized protein</fullName>
    </submittedName>
</protein>
<accession>A0A0E9UE66</accession>
<proteinExistence type="predicted"/>
<organism evidence="1">
    <name type="scientific">Anguilla anguilla</name>
    <name type="common">European freshwater eel</name>
    <name type="synonym">Muraena anguilla</name>
    <dbReference type="NCBI Taxonomy" id="7936"/>
    <lineage>
        <taxon>Eukaryota</taxon>
        <taxon>Metazoa</taxon>
        <taxon>Chordata</taxon>
        <taxon>Craniata</taxon>
        <taxon>Vertebrata</taxon>
        <taxon>Euteleostomi</taxon>
        <taxon>Actinopterygii</taxon>
        <taxon>Neopterygii</taxon>
        <taxon>Teleostei</taxon>
        <taxon>Anguilliformes</taxon>
        <taxon>Anguillidae</taxon>
        <taxon>Anguilla</taxon>
    </lineage>
</organism>
<sequence length="18" mass="2200">MDVMWVSLKILKKMSWTC</sequence>
<dbReference type="EMBL" id="GBXM01045067">
    <property type="protein sequence ID" value="JAH63510.1"/>
    <property type="molecule type" value="Transcribed_RNA"/>
</dbReference>
<evidence type="ECO:0000313" key="1">
    <source>
        <dbReference type="EMBL" id="JAH63510.1"/>
    </source>
</evidence>
<reference evidence="1" key="1">
    <citation type="submission" date="2014-11" db="EMBL/GenBank/DDBJ databases">
        <authorList>
            <person name="Amaro Gonzalez C."/>
        </authorList>
    </citation>
    <scope>NUCLEOTIDE SEQUENCE</scope>
</reference>
<name>A0A0E9UE66_ANGAN</name>